<evidence type="ECO:0000256" key="6">
    <source>
        <dbReference type="PROSITE-ProRule" id="PRU00169"/>
    </source>
</evidence>
<dbReference type="InterPro" id="IPR036097">
    <property type="entry name" value="HisK_dim/P_sf"/>
</dbReference>
<keyword evidence="4 12" id="KW-0808">Transferase</keyword>
<dbReference type="SUPFAM" id="SSF55874">
    <property type="entry name" value="ATPase domain of HSP90 chaperone/DNA topoisomerase II/histidine kinase"/>
    <property type="match status" value="1"/>
</dbReference>
<dbReference type="Proteomes" id="UP000464657">
    <property type="component" value="Chromosome"/>
</dbReference>
<keyword evidence="8" id="KW-0175">Coiled coil</keyword>
<dbReference type="Pfam" id="PF13424">
    <property type="entry name" value="TPR_12"/>
    <property type="match status" value="1"/>
</dbReference>
<dbReference type="InterPro" id="IPR003594">
    <property type="entry name" value="HATPase_dom"/>
</dbReference>
<proteinExistence type="predicted"/>
<dbReference type="Gene3D" id="1.25.40.10">
    <property type="entry name" value="Tetratricopeptide repeat domain"/>
    <property type="match status" value="1"/>
</dbReference>
<keyword evidence="5 12" id="KW-0418">Kinase</keyword>
<dbReference type="Pfam" id="PF02518">
    <property type="entry name" value="HATPase_c"/>
    <property type="match status" value="1"/>
</dbReference>
<dbReference type="InterPro" id="IPR004358">
    <property type="entry name" value="Sig_transdc_His_kin-like_C"/>
</dbReference>
<keyword evidence="9" id="KW-1133">Transmembrane helix</keyword>
<evidence type="ECO:0000256" key="2">
    <source>
        <dbReference type="ARBA" id="ARBA00012438"/>
    </source>
</evidence>
<dbReference type="InterPro" id="IPR011990">
    <property type="entry name" value="TPR-like_helical_dom_sf"/>
</dbReference>
<dbReference type="PRINTS" id="PR00344">
    <property type="entry name" value="BCTRLSENSOR"/>
</dbReference>
<dbReference type="PROSITE" id="PS50110">
    <property type="entry name" value="RESPONSE_REGULATORY"/>
    <property type="match status" value="1"/>
</dbReference>
<name>A0A7L4ZQK9_9FLAO</name>
<feature type="domain" description="Histidine kinase" evidence="10">
    <location>
        <begin position="370"/>
        <end position="590"/>
    </location>
</feature>
<organism evidence="12 13">
    <name type="scientific">Kordia antarctica</name>
    <dbReference type="NCBI Taxonomy" id="1218801"/>
    <lineage>
        <taxon>Bacteria</taxon>
        <taxon>Pseudomonadati</taxon>
        <taxon>Bacteroidota</taxon>
        <taxon>Flavobacteriia</taxon>
        <taxon>Flavobacteriales</taxon>
        <taxon>Flavobacteriaceae</taxon>
        <taxon>Kordia</taxon>
    </lineage>
</organism>
<dbReference type="FunFam" id="3.30.565.10:FF:000010">
    <property type="entry name" value="Sensor histidine kinase RcsC"/>
    <property type="match status" value="1"/>
</dbReference>
<dbReference type="PANTHER" id="PTHR43047">
    <property type="entry name" value="TWO-COMPONENT HISTIDINE PROTEIN KINASE"/>
    <property type="match status" value="1"/>
</dbReference>
<dbReference type="CDD" id="cd00082">
    <property type="entry name" value="HisKA"/>
    <property type="match status" value="1"/>
</dbReference>
<keyword evidence="3" id="KW-0597">Phosphoprotein</keyword>
<evidence type="ECO:0000313" key="12">
    <source>
        <dbReference type="EMBL" id="QHI38882.1"/>
    </source>
</evidence>
<dbReference type="OrthoDB" id="4457677at2"/>
<dbReference type="SMART" id="SM00387">
    <property type="entry name" value="HATPase_c"/>
    <property type="match status" value="1"/>
</dbReference>
<feature type="transmembrane region" description="Helical" evidence="9">
    <location>
        <begin position="311"/>
        <end position="330"/>
    </location>
</feature>
<dbReference type="CDD" id="cd16922">
    <property type="entry name" value="HATPase_EvgS-ArcB-TorS-like"/>
    <property type="match status" value="1"/>
</dbReference>
<sequence>MKHILSIIGCLFFIFPVWSQKTSNEKIKDSIKKYALISERSYKKYQYKETIEAANKGIMYSRKINDLYSLSVLCGDLGLAYQGISEFAKSKRNYLKALEYAKLEKNDALQSVVYNNLGNLYSDSYKKIDSALSYYEESLKLAIKLKDTFEILTPILNIGWTYIDEKKYDTAYPYLIDSEKMIYTKHGDEEGKVQVNYLLGRYTMAKEKYELADTYFKKAINFSEDAEVLDVLTEIYKHYADLAEKQGKSEVAYNRLLIHLKYKDSLYNETKIRENQAAIARFSVDDFREDLKRSEVEKRDQEIIINKTKQISYVLMIAGFILVLLLINMFKNHKFRNKALAKLRLKNTELREAKEEAEQQANLKSQFFSTVSHELRTPLYGVVGLTSLLTEDFPNLKENENFKSLKFSSNYLLSLINNVLQVNKIESEGVKLQRLPFNLKSLVNELVNSFSFAMNQNKNKVHQEIDPKIPEIVMGDSVRLSQILMNLIGNAIKFTEGGNIWIQLKSVKQENKQHTIQFSIKDDGIGISKDKQEVVFDKFVQLRPIEKNYQGTGLGLSIVKRLLLLFDSDIKLQSEENKGSEFVFAITFEESKELFVKDVPLSTNAIDTMNKKILIVDDNKINRVVTKRILETKKYQLMLLKMVLQL</sequence>
<evidence type="ECO:0000256" key="7">
    <source>
        <dbReference type="PROSITE-ProRule" id="PRU00339"/>
    </source>
</evidence>
<evidence type="ECO:0000313" key="13">
    <source>
        <dbReference type="Proteomes" id="UP000464657"/>
    </source>
</evidence>
<evidence type="ECO:0000256" key="5">
    <source>
        <dbReference type="ARBA" id="ARBA00022777"/>
    </source>
</evidence>
<evidence type="ECO:0000256" key="1">
    <source>
        <dbReference type="ARBA" id="ARBA00000085"/>
    </source>
</evidence>
<keyword evidence="9" id="KW-0472">Membrane</keyword>
<feature type="repeat" description="TPR" evidence="7">
    <location>
        <begin position="193"/>
        <end position="226"/>
    </location>
</feature>
<dbReference type="Gene3D" id="1.10.287.130">
    <property type="match status" value="1"/>
</dbReference>
<dbReference type="GO" id="GO:0000155">
    <property type="term" value="F:phosphorelay sensor kinase activity"/>
    <property type="evidence" value="ECO:0007669"/>
    <property type="project" value="InterPro"/>
</dbReference>
<dbReference type="InterPro" id="IPR019734">
    <property type="entry name" value="TPR_rpt"/>
</dbReference>
<keyword evidence="9" id="KW-0812">Transmembrane</keyword>
<evidence type="ECO:0000256" key="9">
    <source>
        <dbReference type="SAM" id="Phobius"/>
    </source>
</evidence>
<dbReference type="InterPro" id="IPR001789">
    <property type="entry name" value="Sig_transdc_resp-reg_receiver"/>
</dbReference>
<evidence type="ECO:0000256" key="3">
    <source>
        <dbReference type="ARBA" id="ARBA00022553"/>
    </source>
</evidence>
<comment type="catalytic activity">
    <reaction evidence="1">
        <text>ATP + protein L-histidine = ADP + protein N-phospho-L-histidine.</text>
        <dbReference type="EC" id="2.7.13.3"/>
    </reaction>
</comment>
<dbReference type="AlphaFoldDB" id="A0A7L4ZQK9"/>
<gene>
    <name evidence="12" type="primary">barA_2</name>
    <name evidence="12" type="ORF">IMCC3317_42820</name>
</gene>
<dbReference type="Gene3D" id="3.30.565.10">
    <property type="entry name" value="Histidine kinase-like ATPase, C-terminal domain"/>
    <property type="match status" value="1"/>
</dbReference>
<comment type="caution">
    <text evidence="6">Lacks conserved residue(s) required for the propagation of feature annotation.</text>
</comment>
<accession>A0A7L4ZQK9</accession>
<dbReference type="PANTHER" id="PTHR43047:SF64">
    <property type="entry name" value="HISTIDINE KINASE CONTAINING CHEY-HOMOLOGOUS RECEIVER DOMAIN AND PAS DOMAIN-RELATED"/>
    <property type="match status" value="1"/>
</dbReference>
<dbReference type="InterPro" id="IPR005467">
    <property type="entry name" value="His_kinase_dom"/>
</dbReference>
<dbReference type="EC" id="2.7.13.3" evidence="2"/>
<evidence type="ECO:0000256" key="4">
    <source>
        <dbReference type="ARBA" id="ARBA00022679"/>
    </source>
</evidence>
<protein>
    <recommendedName>
        <fullName evidence="2">histidine kinase</fullName>
        <ecNumber evidence="2">2.7.13.3</ecNumber>
    </recommendedName>
</protein>
<evidence type="ECO:0000256" key="8">
    <source>
        <dbReference type="SAM" id="Coils"/>
    </source>
</evidence>
<dbReference type="PROSITE" id="PS50109">
    <property type="entry name" value="HIS_KIN"/>
    <property type="match status" value="1"/>
</dbReference>
<reference evidence="12 13" key="1">
    <citation type="journal article" date="2013" name="Int. J. Syst. Evol. Microbiol.">
        <title>Kordia antarctica sp. nov., isolated from Antarctic seawater.</title>
        <authorList>
            <person name="Baek K."/>
            <person name="Choi A."/>
            <person name="Kang I."/>
            <person name="Lee K."/>
            <person name="Cho J.C."/>
        </authorList>
    </citation>
    <scope>NUCLEOTIDE SEQUENCE [LARGE SCALE GENOMIC DNA]</scope>
    <source>
        <strain evidence="12 13">IMCC3317</strain>
    </source>
</reference>
<feature type="domain" description="Response regulatory" evidence="11">
    <location>
        <begin position="612"/>
        <end position="646"/>
    </location>
</feature>
<evidence type="ECO:0000259" key="10">
    <source>
        <dbReference type="PROSITE" id="PS50109"/>
    </source>
</evidence>
<evidence type="ECO:0000259" key="11">
    <source>
        <dbReference type="PROSITE" id="PS50110"/>
    </source>
</evidence>
<dbReference type="Pfam" id="PF00512">
    <property type="entry name" value="HisKA"/>
    <property type="match status" value="1"/>
</dbReference>
<feature type="coiled-coil region" evidence="8">
    <location>
        <begin position="336"/>
        <end position="363"/>
    </location>
</feature>
<dbReference type="InterPro" id="IPR036890">
    <property type="entry name" value="HATPase_C_sf"/>
</dbReference>
<dbReference type="SUPFAM" id="SSF48452">
    <property type="entry name" value="TPR-like"/>
    <property type="match status" value="2"/>
</dbReference>
<dbReference type="EMBL" id="CP019288">
    <property type="protein sequence ID" value="QHI38882.1"/>
    <property type="molecule type" value="Genomic_DNA"/>
</dbReference>
<dbReference type="SMART" id="SM00028">
    <property type="entry name" value="TPR"/>
    <property type="match status" value="3"/>
</dbReference>
<dbReference type="SUPFAM" id="SSF47384">
    <property type="entry name" value="Homodimeric domain of signal transducing histidine kinase"/>
    <property type="match status" value="1"/>
</dbReference>
<keyword evidence="7" id="KW-0802">TPR repeat</keyword>
<dbReference type="InterPro" id="IPR003661">
    <property type="entry name" value="HisK_dim/P_dom"/>
</dbReference>
<dbReference type="RefSeq" id="WP_160131405.1">
    <property type="nucleotide sequence ID" value="NZ_CP019288.1"/>
</dbReference>
<dbReference type="KEGG" id="kan:IMCC3317_42820"/>
<dbReference type="SMART" id="SM00388">
    <property type="entry name" value="HisKA"/>
    <property type="match status" value="1"/>
</dbReference>
<dbReference type="PROSITE" id="PS50005">
    <property type="entry name" value="TPR"/>
    <property type="match status" value="1"/>
</dbReference>
<keyword evidence="13" id="KW-1185">Reference proteome</keyword>